<dbReference type="OrthoDB" id="8778567at2"/>
<feature type="domain" description="S1-like" evidence="7">
    <location>
        <begin position="1"/>
        <end position="72"/>
    </location>
</feature>
<dbReference type="Pfam" id="PF01176">
    <property type="entry name" value="eIF-1a"/>
    <property type="match status" value="1"/>
</dbReference>
<reference evidence="8 9" key="1">
    <citation type="journal article" date="2013" name="ISME J.">
        <title>By their genes ye shall know them: genomic signatures of predatory bacteria.</title>
        <authorList>
            <person name="Pasternak Z."/>
            <person name="Pietrokovski S."/>
            <person name="Rotem O."/>
            <person name="Gophna U."/>
            <person name="Lurie-Weinberger M.N."/>
            <person name="Jurkevitch E."/>
        </authorList>
    </citation>
    <scope>NUCLEOTIDE SEQUENCE [LARGE SCALE GENOMIC DNA]</scope>
    <source>
        <strain evidence="8 9">JSS</strain>
    </source>
</reference>
<dbReference type="PROSITE" id="PS50832">
    <property type="entry name" value="S1_IF1_TYPE"/>
    <property type="match status" value="1"/>
</dbReference>
<dbReference type="SUPFAM" id="SSF50249">
    <property type="entry name" value="Nucleic acid-binding proteins"/>
    <property type="match status" value="1"/>
</dbReference>
<dbReference type="KEGG" id="bex:A11Q_1144"/>
<name>M4VA67_9BACT</name>
<dbReference type="STRING" id="1184267.A11Q_1144"/>
<organism evidence="8 9">
    <name type="scientific">Pseudobdellovibrio exovorus JSS</name>
    <dbReference type="NCBI Taxonomy" id="1184267"/>
    <lineage>
        <taxon>Bacteria</taxon>
        <taxon>Pseudomonadati</taxon>
        <taxon>Bdellovibrionota</taxon>
        <taxon>Bdellovibrionia</taxon>
        <taxon>Bdellovibrionales</taxon>
        <taxon>Pseudobdellovibrionaceae</taxon>
        <taxon>Pseudobdellovibrio</taxon>
    </lineage>
</organism>
<feature type="region of interest" description="Disordered" evidence="6">
    <location>
        <begin position="61"/>
        <end position="80"/>
    </location>
</feature>
<dbReference type="NCBIfam" id="TIGR00008">
    <property type="entry name" value="infA"/>
    <property type="match status" value="1"/>
</dbReference>
<dbReference type="InterPro" id="IPR004368">
    <property type="entry name" value="TIF_IF1"/>
</dbReference>
<dbReference type="GO" id="GO:0003723">
    <property type="term" value="F:RNA binding"/>
    <property type="evidence" value="ECO:0007669"/>
    <property type="project" value="InterPro"/>
</dbReference>
<dbReference type="PANTHER" id="PTHR33370">
    <property type="entry name" value="TRANSLATION INITIATION FACTOR IF-1, CHLOROPLASTIC"/>
    <property type="match status" value="1"/>
</dbReference>
<feature type="compositionally biased region" description="Basic residues" evidence="6">
    <location>
        <begin position="67"/>
        <end position="80"/>
    </location>
</feature>
<sequence length="80" mass="8673">MAKEDLVTFTGKVRDLSGGGVYHITLDNGVAVSARLCGKMKKFNIKVVVGDMVDVGLSPYDPSHGLITHRHKNHRPSSVN</sequence>
<dbReference type="Gene3D" id="2.40.50.140">
    <property type="entry name" value="Nucleic acid-binding proteins"/>
    <property type="match status" value="1"/>
</dbReference>
<dbReference type="HOGENOM" id="CLU_151267_4_0_7"/>
<keyword evidence="9" id="KW-1185">Reference proteome</keyword>
<keyword evidence="3 5" id="KW-0648">Protein biosynthesis</keyword>
<dbReference type="InterPro" id="IPR006196">
    <property type="entry name" value="RNA-binding_domain_S1_IF1"/>
</dbReference>
<evidence type="ECO:0000256" key="3">
    <source>
        <dbReference type="ARBA" id="ARBA00022917"/>
    </source>
</evidence>
<dbReference type="RefSeq" id="WP_015469850.1">
    <property type="nucleotide sequence ID" value="NC_020813.1"/>
</dbReference>
<evidence type="ECO:0000256" key="6">
    <source>
        <dbReference type="SAM" id="MobiDB-lite"/>
    </source>
</evidence>
<evidence type="ECO:0000313" key="9">
    <source>
        <dbReference type="Proteomes" id="UP000012040"/>
    </source>
</evidence>
<keyword evidence="2 5" id="KW-0396">Initiation factor</keyword>
<gene>
    <name evidence="8" type="ORF">A11Q_1144</name>
</gene>
<dbReference type="GO" id="GO:0005829">
    <property type="term" value="C:cytosol"/>
    <property type="evidence" value="ECO:0007669"/>
    <property type="project" value="TreeGrafter"/>
</dbReference>
<proteinExistence type="inferred from homology"/>
<evidence type="ECO:0000256" key="1">
    <source>
        <dbReference type="ARBA" id="ARBA00010939"/>
    </source>
</evidence>
<evidence type="ECO:0000313" key="8">
    <source>
        <dbReference type="EMBL" id="AGH95360.1"/>
    </source>
</evidence>
<dbReference type="InterPro" id="IPR012340">
    <property type="entry name" value="NA-bd_OB-fold"/>
</dbReference>
<dbReference type="AlphaFoldDB" id="M4VA67"/>
<comment type="similarity">
    <text evidence="1">Belongs to the IF-1 family.</text>
</comment>
<dbReference type="PANTHER" id="PTHR33370:SF1">
    <property type="entry name" value="TRANSLATION INITIATION FACTOR IF-1, CHLOROPLASTIC"/>
    <property type="match status" value="1"/>
</dbReference>
<accession>M4VA67</accession>
<evidence type="ECO:0000256" key="4">
    <source>
        <dbReference type="NCBIfam" id="TIGR00008"/>
    </source>
</evidence>
<dbReference type="GO" id="GO:0003743">
    <property type="term" value="F:translation initiation factor activity"/>
    <property type="evidence" value="ECO:0007669"/>
    <property type="project" value="UniProtKB-UniRule"/>
</dbReference>
<evidence type="ECO:0000256" key="5">
    <source>
        <dbReference type="PROSITE-ProRule" id="PRU00181"/>
    </source>
</evidence>
<dbReference type="PATRIC" id="fig|1184267.3.peg.1157"/>
<dbReference type="eggNOG" id="COG0361">
    <property type="taxonomic scope" value="Bacteria"/>
</dbReference>
<dbReference type="Proteomes" id="UP000012040">
    <property type="component" value="Chromosome"/>
</dbReference>
<protein>
    <recommendedName>
        <fullName evidence="4">Translation initiation factor IF-1</fullName>
    </recommendedName>
</protein>
<dbReference type="GO" id="GO:0043022">
    <property type="term" value="F:ribosome binding"/>
    <property type="evidence" value="ECO:0007669"/>
    <property type="project" value="TreeGrafter"/>
</dbReference>
<evidence type="ECO:0000256" key="2">
    <source>
        <dbReference type="ARBA" id="ARBA00022540"/>
    </source>
</evidence>
<evidence type="ECO:0000259" key="7">
    <source>
        <dbReference type="PROSITE" id="PS50832"/>
    </source>
</evidence>
<dbReference type="EMBL" id="CP003537">
    <property type="protein sequence ID" value="AGH95360.1"/>
    <property type="molecule type" value="Genomic_DNA"/>
</dbReference>